<gene>
    <name evidence="1" type="ORF">TNCT_647271</name>
</gene>
<dbReference type="Proteomes" id="UP000887116">
    <property type="component" value="Unassembled WGS sequence"/>
</dbReference>
<name>A0A8X6LVW5_TRICU</name>
<accession>A0A8X6LVW5</accession>
<sequence length="73" mass="8347">MRDKLFAENSMIPCGDRMAKATRAARSKEVLIFFFCCYSSSLCVSNTRELTQRTWTKDNVYQGLGRNHASAFD</sequence>
<protein>
    <submittedName>
        <fullName evidence="1">Uncharacterized protein</fullName>
    </submittedName>
</protein>
<comment type="caution">
    <text evidence="1">The sequence shown here is derived from an EMBL/GenBank/DDBJ whole genome shotgun (WGS) entry which is preliminary data.</text>
</comment>
<dbReference type="AlphaFoldDB" id="A0A8X6LVW5"/>
<evidence type="ECO:0000313" key="2">
    <source>
        <dbReference type="Proteomes" id="UP000887116"/>
    </source>
</evidence>
<dbReference type="EMBL" id="BMAO01018206">
    <property type="protein sequence ID" value="GFR21909.1"/>
    <property type="molecule type" value="Genomic_DNA"/>
</dbReference>
<dbReference type="OrthoDB" id="10518219at2759"/>
<keyword evidence="2" id="KW-1185">Reference proteome</keyword>
<evidence type="ECO:0000313" key="1">
    <source>
        <dbReference type="EMBL" id="GFR21909.1"/>
    </source>
</evidence>
<organism evidence="1 2">
    <name type="scientific">Trichonephila clavata</name>
    <name type="common">Joro spider</name>
    <name type="synonym">Nephila clavata</name>
    <dbReference type="NCBI Taxonomy" id="2740835"/>
    <lineage>
        <taxon>Eukaryota</taxon>
        <taxon>Metazoa</taxon>
        <taxon>Ecdysozoa</taxon>
        <taxon>Arthropoda</taxon>
        <taxon>Chelicerata</taxon>
        <taxon>Arachnida</taxon>
        <taxon>Araneae</taxon>
        <taxon>Araneomorphae</taxon>
        <taxon>Entelegynae</taxon>
        <taxon>Araneoidea</taxon>
        <taxon>Nephilidae</taxon>
        <taxon>Trichonephila</taxon>
    </lineage>
</organism>
<reference evidence="1" key="1">
    <citation type="submission" date="2020-07" db="EMBL/GenBank/DDBJ databases">
        <title>Multicomponent nature underlies the extraordinary mechanical properties of spider dragline silk.</title>
        <authorList>
            <person name="Kono N."/>
            <person name="Nakamura H."/>
            <person name="Mori M."/>
            <person name="Yoshida Y."/>
            <person name="Ohtoshi R."/>
            <person name="Malay A.D."/>
            <person name="Moran D.A.P."/>
            <person name="Tomita M."/>
            <person name="Numata K."/>
            <person name="Arakawa K."/>
        </authorList>
    </citation>
    <scope>NUCLEOTIDE SEQUENCE</scope>
</reference>
<proteinExistence type="predicted"/>